<dbReference type="EMBL" id="CP081135">
    <property type="protein sequence ID" value="UEL47023.1"/>
    <property type="molecule type" value="Genomic_DNA"/>
</dbReference>
<protein>
    <submittedName>
        <fullName evidence="1">DUF3867 domain-containing protein</fullName>
    </submittedName>
</protein>
<reference evidence="1 2" key="1">
    <citation type="journal article" date="2023" name="Int. J. Syst. Evol. Microbiol.">
        <title>Terrisporobacter hibernicus sp. nov., isolated from bovine faeces in Northern Ireland.</title>
        <authorList>
            <person name="Mitchell M."/>
            <person name="Nguyen S.V."/>
            <person name="Connor M."/>
            <person name="Fairley D.J."/>
            <person name="Donoghue O."/>
            <person name="Marshall H."/>
            <person name="Koolman L."/>
            <person name="McMullan G."/>
            <person name="Schaffer K.E."/>
            <person name="McGrath J.W."/>
            <person name="Fanning S."/>
        </authorList>
    </citation>
    <scope>NUCLEOTIDE SEQUENCE [LARGE SCALE GENOMIC DNA]</scope>
    <source>
        <strain evidence="1 2">MCA3</strain>
    </source>
</reference>
<accession>A0AAX2ZCC1</accession>
<dbReference type="Pfam" id="PF12983">
    <property type="entry name" value="DUF3867"/>
    <property type="match status" value="1"/>
</dbReference>
<dbReference type="AlphaFoldDB" id="A0AAX2ZCC1"/>
<evidence type="ECO:0000313" key="1">
    <source>
        <dbReference type="EMBL" id="UEL47023.1"/>
    </source>
</evidence>
<evidence type="ECO:0000313" key="2">
    <source>
        <dbReference type="Proteomes" id="UP001198983"/>
    </source>
</evidence>
<name>A0AAX2ZCC1_9FIRM</name>
<organism evidence="1 2">
    <name type="scientific">Terrisporobacter hibernicus</name>
    <dbReference type="NCBI Taxonomy" id="2813371"/>
    <lineage>
        <taxon>Bacteria</taxon>
        <taxon>Bacillati</taxon>
        <taxon>Bacillota</taxon>
        <taxon>Clostridia</taxon>
        <taxon>Peptostreptococcales</taxon>
        <taxon>Peptostreptococcaceae</taxon>
        <taxon>Terrisporobacter</taxon>
    </lineage>
</organism>
<sequence length="207" mass="24461">MSDDRIIDFNELKNKVKDSDVDKFENYMYDLYFSVADGSMTMSQFTSKIYEYMRENNISQEKFLKMQNRLMERYGVDPTELDQQIKNLGLNPNSLSFDDLNKFNPTNNTQNTINEIKEKIDYDIDKNSDFYKKYNKDLESKVLITTFLKNEVNDMKIIIENEKVTLISEGSINLVDAQLNELLLSYKGIKNKKLKITICEKCKEYDY</sequence>
<dbReference type="Proteomes" id="UP001198983">
    <property type="component" value="Chromosome"/>
</dbReference>
<gene>
    <name evidence="1" type="ORF">JW646_15480</name>
</gene>
<proteinExistence type="predicted"/>
<dbReference type="InterPro" id="IPR024218">
    <property type="entry name" value="DUF3867"/>
</dbReference>
<dbReference type="KEGG" id="tem:JW646_15480"/>
<dbReference type="RefSeq" id="WP_074915683.1">
    <property type="nucleotide sequence ID" value="NZ_CP081135.1"/>
</dbReference>
<keyword evidence="2" id="KW-1185">Reference proteome</keyword>